<evidence type="ECO:0000313" key="3">
    <source>
        <dbReference type="EMBL" id="CAE8721771.1"/>
    </source>
</evidence>
<dbReference type="EMBL" id="CAJNNW010034148">
    <property type="protein sequence ID" value="CAE8721771.1"/>
    <property type="molecule type" value="Genomic_DNA"/>
</dbReference>
<dbReference type="CDD" id="cd07245">
    <property type="entry name" value="VOC_like"/>
    <property type="match status" value="1"/>
</dbReference>
<organism evidence="3 4">
    <name type="scientific">Polarella glacialis</name>
    <name type="common">Dinoflagellate</name>
    <dbReference type="NCBI Taxonomy" id="89957"/>
    <lineage>
        <taxon>Eukaryota</taxon>
        <taxon>Sar</taxon>
        <taxon>Alveolata</taxon>
        <taxon>Dinophyceae</taxon>
        <taxon>Suessiales</taxon>
        <taxon>Suessiaceae</taxon>
        <taxon>Polarella</taxon>
    </lineage>
</organism>
<reference evidence="3" key="1">
    <citation type="submission" date="2021-02" db="EMBL/GenBank/DDBJ databases">
        <authorList>
            <person name="Dougan E. K."/>
            <person name="Rhodes N."/>
            <person name="Thang M."/>
            <person name="Chan C."/>
        </authorList>
    </citation>
    <scope>NUCLEOTIDE SEQUENCE</scope>
</reference>
<protein>
    <recommendedName>
        <fullName evidence="2">VOC domain-containing protein</fullName>
    </recommendedName>
</protein>
<dbReference type="PANTHER" id="PTHR47802">
    <property type="entry name" value="GLYOXALASE FAMILY PROTEIN, EXPRESSED"/>
    <property type="match status" value="1"/>
</dbReference>
<accession>A0A813L6R1</accession>
<dbReference type="Proteomes" id="UP000626109">
    <property type="component" value="Unassembled WGS sequence"/>
</dbReference>
<dbReference type="InterPro" id="IPR037523">
    <property type="entry name" value="VOC_core"/>
</dbReference>
<dbReference type="InterPro" id="IPR029068">
    <property type="entry name" value="Glyas_Bleomycin-R_OHBP_Dase"/>
</dbReference>
<feature type="compositionally biased region" description="Basic and acidic residues" evidence="1">
    <location>
        <begin position="229"/>
        <end position="241"/>
    </location>
</feature>
<dbReference type="SUPFAM" id="SSF54593">
    <property type="entry name" value="Glyoxalase/Bleomycin resistance protein/Dihydroxybiphenyl dioxygenase"/>
    <property type="match status" value="1"/>
</dbReference>
<dbReference type="PANTHER" id="PTHR47802:SF1">
    <property type="entry name" value="GLYOXALASE FAMILY PROTEIN, EXPRESSED"/>
    <property type="match status" value="1"/>
</dbReference>
<name>A0A813L6R1_POLGL</name>
<dbReference type="AlphaFoldDB" id="A0A813L6R1"/>
<evidence type="ECO:0000259" key="2">
    <source>
        <dbReference type="PROSITE" id="PS51819"/>
    </source>
</evidence>
<evidence type="ECO:0000313" key="4">
    <source>
        <dbReference type="Proteomes" id="UP000626109"/>
    </source>
</evidence>
<dbReference type="PROSITE" id="PS51819">
    <property type="entry name" value="VOC"/>
    <property type="match status" value="1"/>
</dbReference>
<sequence length="417" mass="46075">MPPPRIVVINGIQYPRDVPVPEGCPEGWRGVEQAYGPTSKSAGHMYIRYYSLDGKHKMLMGPKQIIKAHCTDKNIPWEPEYAKYEIALQERREREAASRRVEGEARGFAEGAKREEMIALSRERYGELKGEIVFGFPGWKCRWDLLPESQQTPKTFTAPDGLEWKLLRDVECMFGTRISKGGQEVEDIDKMVEAGKKNTAAHELFHTGSGQARDCAGVVELDAAAMEDKTWTREERGEQMTKRQKSAPSGEKDFLPSSFSPVTGPGPLSITGVNHISRETCDVERLASFYREVLGLAQIPRPDFGFGGAWFQLPGGGKSTTLHIIQRDPQKPSAAPGETLQDAADLLGAGCRAPERFIRRGHHLALTVQDIEAAKQGLTAHGIGYAVNVVPGTQVVQLFVYDPDGNGIEIGNFDVSR</sequence>
<comment type="caution">
    <text evidence="3">The sequence shown here is derived from an EMBL/GenBank/DDBJ whole genome shotgun (WGS) entry which is preliminary data.</text>
</comment>
<gene>
    <name evidence="3" type="ORF">PGLA2088_LOCUS42125</name>
</gene>
<dbReference type="InterPro" id="IPR004360">
    <property type="entry name" value="Glyas_Fos-R_dOase_dom"/>
</dbReference>
<evidence type="ECO:0000256" key="1">
    <source>
        <dbReference type="SAM" id="MobiDB-lite"/>
    </source>
</evidence>
<dbReference type="Gene3D" id="3.10.180.10">
    <property type="entry name" value="2,3-Dihydroxybiphenyl 1,2-Dioxygenase, domain 1"/>
    <property type="match status" value="1"/>
</dbReference>
<dbReference type="Pfam" id="PF00903">
    <property type="entry name" value="Glyoxalase"/>
    <property type="match status" value="1"/>
</dbReference>
<feature type="domain" description="VOC" evidence="2">
    <location>
        <begin position="272"/>
        <end position="413"/>
    </location>
</feature>
<feature type="region of interest" description="Disordered" evidence="1">
    <location>
        <begin position="229"/>
        <end position="266"/>
    </location>
</feature>
<proteinExistence type="predicted"/>